<dbReference type="Proteomes" id="UP000191056">
    <property type="component" value="Unassembled WGS sequence"/>
</dbReference>
<evidence type="ECO:0000256" key="13">
    <source>
        <dbReference type="ARBA" id="ARBA00024867"/>
    </source>
</evidence>
<dbReference type="Gene3D" id="3.30.565.10">
    <property type="entry name" value="Histidine kinase-like ATPase, C-terminal domain"/>
    <property type="match status" value="2"/>
</dbReference>
<dbReference type="PROSITE" id="PS50109">
    <property type="entry name" value="HIS_KIN"/>
    <property type="match status" value="1"/>
</dbReference>
<dbReference type="PANTHER" id="PTHR43047">
    <property type="entry name" value="TWO-COMPONENT HISTIDINE PROTEIN KINASE"/>
    <property type="match status" value="1"/>
</dbReference>
<evidence type="ECO:0000256" key="11">
    <source>
        <dbReference type="ARBA" id="ARBA00023012"/>
    </source>
</evidence>
<proteinExistence type="predicted"/>
<sequence>MKEKLALVVTFIFKEIHKRNSYFSSRSRKYEIIKIFLGIFLFMVYFQGQNAFADSKIEKHVVIINPFTQDYPGSQLYIKGIKSTLEKNSEFKFSYSYEYMDLARHSNDEGYLEDISKYLKSKYLKDKPDFIITAVSLDSFFSKYGDNIFSSVPIILDWDKESIPTTPMPPNYSIISQLSEVDENIQLILKTKPNTKKIYMVIGSSIDKRTISKSISDIKNKYSNQVEFDLLNNLSYEDMIEIVKSAEDDSAILYFQWYSDVNGKSFIPTEVVKTICQEAVVPVYGVSAQYLGSGVIGGYVGNQELVGQTAGDVVMDILNGKKSSDDQVIHAKSRVYTFDWRQLKYWKIEEDKLPSDSVILYKDRSVWELYKGYIIGIFVLLILEALLIFVLLINRRRRRRAEAELVQANSSLEAMTEKLICIDKMKDEFLVNTSHELQTPLNGIINISEGLAEGKYGNVNREQKEELEVIFSVSRRLSLLIRDIIDFENIKRDEIQLNLKAIDIKSASKVVVEVLRHLIESNNIEILINIPEKLSLVLADETRLLQILYNLIDNGIKFTEKGTITLSAEENEEFVKVSIEDTGIGISKEKQQELFNAFTQVETKNSIQYGGSGLGLYISQQLLERMKGQIFLERSEPQKGTCFSFLLPKATGEPVNRIEKSEVKPEKIYNIIKTGNKLAKNFKILAVDDEPTNLRVLKSILDSEEYEVLTASSGIEAIEIIRNQKDIDLVLMDVMMQGISGYEACRKIREQYSLHELPLLILTVRNTPDDIAIGFDAGANDFITKPFVAKELRARVSNLLQMKKSVQESLKNEMAFLQSQIKPHFLYNAMSTIMSLCYTDGARAGELLAYLSEYLQKSFNIDNTDTTVSLENELELTKAYTEIEKARFGERLAVEYYIDDGLRKQRILPLIIQPLVENSIRHGLMKRKSGGTVKVTVKKGVDGIKISVEDNGIGIENTQAILNNRDSLKRQKGGVGISNIKGRLMKYYGTELHMYSKINEGTHVCFTLHAQDISHIGKSNNN</sequence>
<dbReference type="InterPro" id="IPR004358">
    <property type="entry name" value="Sig_transdc_His_kin-like_C"/>
</dbReference>
<dbReference type="Pfam" id="PF02518">
    <property type="entry name" value="HATPase_c"/>
    <property type="match status" value="2"/>
</dbReference>
<evidence type="ECO:0000256" key="6">
    <source>
        <dbReference type="ARBA" id="ARBA00022553"/>
    </source>
</evidence>
<dbReference type="Gene3D" id="3.40.50.2300">
    <property type="match status" value="3"/>
</dbReference>
<keyword evidence="7 18" id="KW-0808">Transferase</keyword>
<dbReference type="PANTHER" id="PTHR43047:SF64">
    <property type="entry name" value="HISTIDINE KINASE CONTAINING CHEY-HOMOLOGOUS RECEIVER DOMAIN AND PAS DOMAIN-RELATED"/>
    <property type="match status" value="1"/>
</dbReference>
<evidence type="ECO:0000256" key="8">
    <source>
        <dbReference type="ARBA" id="ARBA00022741"/>
    </source>
</evidence>
<dbReference type="Pfam" id="PF00512">
    <property type="entry name" value="HisKA"/>
    <property type="match status" value="1"/>
</dbReference>
<dbReference type="PRINTS" id="PR00344">
    <property type="entry name" value="BCTRLSENSOR"/>
</dbReference>
<evidence type="ECO:0000256" key="7">
    <source>
        <dbReference type="ARBA" id="ARBA00022679"/>
    </source>
</evidence>
<comment type="caution">
    <text evidence="18">The sequence shown here is derived from an EMBL/GenBank/DDBJ whole genome shotgun (WGS) entry which is preliminary data.</text>
</comment>
<dbReference type="SMART" id="SM00388">
    <property type="entry name" value="HisKA"/>
    <property type="match status" value="1"/>
</dbReference>
<feature type="transmembrane region" description="Helical" evidence="15">
    <location>
        <begin position="372"/>
        <end position="393"/>
    </location>
</feature>
<dbReference type="SUPFAM" id="SSF47384">
    <property type="entry name" value="Homodimeric domain of signal transducing histidine kinase"/>
    <property type="match status" value="1"/>
</dbReference>
<feature type="domain" description="Histidine kinase" evidence="16">
    <location>
        <begin position="432"/>
        <end position="651"/>
    </location>
</feature>
<gene>
    <name evidence="18" type="primary">rpfC_2</name>
    <name evidence="18" type="ORF">CLCHR_33690</name>
</gene>
<dbReference type="InterPro" id="IPR011006">
    <property type="entry name" value="CheY-like_superfamily"/>
</dbReference>
<evidence type="ECO:0000259" key="16">
    <source>
        <dbReference type="PROSITE" id="PS50109"/>
    </source>
</evidence>
<dbReference type="CDD" id="cd16922">
    <property type="entry name" value="HATPase_EvgS-ArcB-TorS-like"/>
    <property type="match status" value="1"/>
</dbReference>
<dbReference type="InterPro" id="IPR007487">
    <property type="entry name" value="ABC_transpt-TYRBP-like"/>
</dbReference>
<evidence type="ECO:0000256" key="9">
    <source>
        <dbReference type="ARBA" id="ARBA00022777"/>
    </source>
</evidence>
<dbReference type="EC" id="2.7.13.3" evidence="3"/>
<dbReference type="SMART" id="SM00448">
    <property type="entry name" value="REC"/>
    <property type="match status" value="1"/>
</dbReference>
<evidence type="ECO:0000256" key="12">
    <source>
        <dbReference type="ARBA" id="ARBA00023136"/>
    </source>
</evidence>
<name>A0A1V4II56_9CLOT</name>
<dbReference type="AlphaFoldDB" id="A0A1V4II56"/>
<dbReference type="SMART" id="SM00387">
    <property type="entry name" value="HATPase_c"/>
    <property type="match status" value="2"/>
</dbReference>
<evidence type="ECO:0000256" key="4">
    <source>
        <dbReference type="ARBA" id="ARBA00018672"/>
    </source>
</evidence>
<dbReference type="Pfam" id="PF04392">
    <property type="entry name" value="ABC_sub_bind"/>
    <property type="match status" value="1"/>
</dbReference>
<evidence type="ECO:0000256" key="3">
    <source>
        <dbReference type="ARBA" id="ARBA00012438"/>
    </source>
</evidence>
<dbReference type="Pfam" id="PF00072">
    <property type="entry name" value="Response_reg"/>
    <property type="match status" value="1"/>
</dbReference>
<dbReference type="Pfam" id="PF06580">
    <property type="entry name" value="His_kinase"/>
    <property type="match status" value="1"/>
</dbReference>
<keyword evidence="15" id="KW-1133">Transmembrane helix</keyword>
<keyword evidence="9" id="KW-0418">Kinase</keyword>
<evidence type="ECO:0000259" key="17">
    <source>
        <dbReference type="PROSITE" id="PS50110"/>
    </source>
</evidence>
<dbReference type="PROSITE" id="PS50110">
    <property type="entry name" value="RESPONSE_REGULATORY"/>
    <property type="match status" value="1"/>
</dbReference>
<evidence type="ECO:0000256" key="2">
    <source>
        <dbReference type="ARBA" id="ARBA00004236"/>
    </source>
</evidence>
<accession>A0A1V4II56</accession>
<dbReference type="SUPFAM" id="SSF52172">
    <property type="entry name" value="CheY-like"/>
    <property type="match status" value="1"/>
</dbReference>
<keyword evidence="19" id="KW-1185">Reference proteome</keyword>
<keyword evidence="12 15" id="KW-0472">Membrane</keyword>
<evidence type="ECO:0000256" key="14">
    <source>
        <dbReference type="PROSITE-ProRule" id="PRU00169"/>
    </source>
</evidence>
<keyword evidence="10" id="KW-0067">ATP-binding</keyword>
<evidence type="ECO:0000256" key="5">
    <source>
        <dbReference type="ARBA" id="ARBA00022475"/>
    </source>
</evidence>
<organism evidence="18 19">
    <name type="scientific">Clostridium chromiireducens</name>
    <dbReference type="NCBI Taxonomy" id="225345"/>
    <lineage>
        <taxon>Bacteria</taxon>
        <taxon>Bacillati</taxon>
        <taxon>Bacillota</taxon>
        <taxon>Clostridia</taxon>
        <taxon>Eubacteriales</taxon>
        <taxon>Clostridiaceae</taxon>
        <taxon>Clostridium</taxon>
    </lineage>
</organism>
<keyword evidence="6 14" id="KW-0597">Phosphoprotein</keyword>
<keyword evidence="5" id="KW-1003">Cell membrane</keyword>
<dbReference type="GO" id="GO:0000155">
    <property type="term" value="F:phosphorelay sensor kinase activity"/>
    <property type="evidence" value="ECO:0007669"/>
    <property type="project" value="InterPro"/>
</dbReference>
<dbReference type="Gene3D" id="1.10.287.130">
    <property type="match status" value="1"/>
</dbReference>
<evidence type="ECO:0000256" key="10">
    <source>
        <dbReference type="ARBA" id="ARBA00022840"/>
    </source>
</evidence>
<dbReference type="RefSeq" id="WP_169896831.1">
    <property type="nucleotide sequence ID" value="NZ_MZGT01000048.1"/>
</dbReference>
<dbReference type="STRING" id="225345.CLCHR_33690"/>
<dbReference type="InterPro" id="IPR010559">
    <property type="entry name" value="Sig_transdc_His_kin_internal"/>
</dbReference>
<keyword evidence="11" id="KW-0902">Two-component regulatory system</keyword>
<comment type="catalytic activity">
    <reaction evidence="1">
        <text>ATP + protein L-histidine = ADP + protein N-phospho-L-histidine.</text>
        <dbReference type="EC" id="2.7.13.3"/>
    </reaction>
</comment>
<feature type="domain" description="Response regulatory" evidence="17">
    <location>
        <begin position="683"/>
        <end position="800"/>
    </location>
</feature>
<dbReference type="InterPro" id="IPR003594">
    <property type="entry name" value="HATPase_dom"/>
</dbReference>
<feature type="modified residue" description="4-aspartylphosphate" evidence="14">
    <location>
        <position position="733"/>
    </location>
</feature>
<evidence type="ECO:0000256" key="1">
    <source>
        <dbReference type="ARBA" id="ARBA00000085"/>
    </source>
</evidence>
<evidence type="ECO:0000256" key="15">
    <source>
        <dbReference type="SAM" id="Phobius"/>
    </source>
</evidence>
<keyword evidence="15" id="KW-0812">Transmembrane</keyword>
<dbReference type="GO" id="GO:0005886">
    <property type="term" value="C:plasma membrane"/>
    <property type="evidence" value="ECO:0007669"/>
    <property type="project" value="UniProtKB-SubCell"/>
</dbReference>
<evidence type="ECO:0000313" key="18">
    <source>
        <dbReference type="EMBL" id="OPJ59691.1"/>
    </source>
</evidence>
<dbReference type="InterPro" id="IPR036097">
    <property type="entry name" value="HisK_dim/P_sf"/>
</dbReference>
<dbReference type="InterPro" id="IPR003661">
    <property type="entry name" value="HisK_dim/P_dom"/>
</dbReference>
<evidence type="ECO:0000313" key="19">
    <source>
        <dbReference type="Proteomes" id="UP000191056"/>
    </source>
</evidence>
<dbReference type="CDD" id="cd00082">
    <property type="entry name" value="HisKA"/>
    <property type="match status" value="1"/>
</dbReference>
<dbReference type="SUPFAM" id="SSF55874">
    <property type="entry name" value="ATPase domain of HSP90 chaperone/DNA topoisomerase II/histidine kinase"/>
    <property type="match status" value="2"/>
</dbReference>
<dbReference type="GO" id="GO:0005524">
    <property type="term" value="F:ATP binding"/>
    <property type="evidence" value="ECO:0007669"/>
    <property type="project" value="UniProtKB-KW"/>
</dbReference>
<comment type="subcellular location">
    <subcellularLocation>
        <location evidence="2">Cell membrane</location>
    </subcellularLocation>
</comment>
<dbReference type="InterPro" id="IPR005467">
    <property type="entry name" value="His_kinase_dom"/>
</dbReference>
<protein>
    <recommendedName>
        <fullName evidence="4">Stage 0 sporulation protein A homolog</fullName>
        <ecNumber evidence="3">2.7.13.3</ecNumber>
    </recommendedName>
</protein>
<comment type="function">
    <text evidence="13">May play the central regulatory role in sporulation. It may be an element of the effector pathway responsible for the activation of sporulation genes in response to nutritional stress. Spo0A may act in concert with spo0H (a sigma factor) to control the expression of some genes that are critical to the sporulation process.</text>
</comment>
<dbReference type="FunFam" id="3.30.565.10:FF:000023">
    <property type="entry name" value="PAS domain-containing sensor histidine kinase"/>
    <property type="match status" value="1"/>
</dbReference>
<reference evidence="18 19" key="1">
    <citation type="submission" date="2017-03" db="EMBL/GenBank/DDBJ databases">
        <title>Genome sequence of Clostridium chromiireducens DSM 23318.</title>
        <authorList>
            <person name="Poehlein A."/>
            <person name="Daniel R."/>
        </authorList>
    </citation>
    <scope>NUCLEOTIDE SEQUENCE [LARGE SCALE GENOMIC DNA]</scope>
    <source>
        <strain evidence="18 19">DSM 23318</strain>
    </source>
</reference>
<dbReference type="EMBL" id="MZGT01000048">
    <property type="protein sequence ID" value="OPJ59691.1"/>
    <property type="molecule type" value="Genomic_DNA"/>
</dbReference>
<keyword evidence="8" id="KW-0547">Nucleotide-binding</keyword>
<dbReference type="InterPro" id="IPR001789">
    <property type="entry name" value="Sig_transdc_resp-reg_receiver"/>
</dbReference>
<dbReference type="InterPro" id="IPR036890">
    <property type="entry name" value="HATPase_C_sf"/>
</dbReference>